<dbReference type="Proteomes" id="UP001159405">
    <property type="component" value="Unassembled WGS sequence"/>
</dbReference>
<proteinExistence type="predicted"/>
<evidence type="ECO:0000313" key="1">
    <source>
        <dbReference type="EMBL" id="CAH3034219.1"/>
    </source>
</evidence>
<sequence>MIQASEKISNVRAFTQRCPDAARRTHDTTGAVELEVRMLRNDRERQVVIVDLSSATKDGFGVYWLETGDILERNKWELIIKIELSSGLTGQVQSRPFLVTTPEYYKKRHDEVARSSKVQRIQCKITKPNSSLTINDEGEISFLGKACEDFCFNMEDHLASKSLSRMSVFLNDVDDEVVVPSDKVVFQPHTVLDKSMVTAHFNRERRILCAVEQHEIPGLMKLFSKQSMIAAPRGVANRCNSRRKDHWWACGRCFFERGKKSTIKNHLIQQVCQKSVEIRKQGKKICDPKLQFNFHQQNMLL</sequence>
<evidence type="ECO:0000313" key="2">
    <source>
        <dbReference type="Proteomes" id="UP001159405"/>
    </source>
</evidence>
<reference evidence="1 2" key="1">
    <citation type="submission" date="2022-05" db="EMBL/GenBank/DDBJ databases">
        <authorList>
            <consortium name="Genoscope - CEA"/>
            <person name="William W."/>
        </authorList>
    </citation>
    <scope>NUCLEOTIDE SEQUENCE [LARGE SCALE GENOMIC DNA]</scope>
</reference>
<gene>
    <name evidence="1" type="ORF">PLOB_00016331</name>
</gene>
<organism evidence="1 2">
    <name type="scientific">Porites lobata</name>
    <dbReference type="NCBI Taxonomy" id="104759"/>
    <lineage>
        <taxon>Eukaryota</taxon>
        <taxon>Metazoa</taxon>
        <taxon>Cnidaria</taxon>
        <taxon>Anthozoa</taxon>
        <taxon>Hexacorallia</taxon>
        <taxon>Scleractinia</taxon>
        <taxon>Fungiina</taxon>
        <taxon>Poritidae</taxon>
        <taxon>Porites</taxon>
    </lineage>
</organism>
<keyword evidence="2" id="KW-1185">Reference proteome</keyword>
<dbReference type="EMBL" id="CALNXK010000002">
    <property type="protein sequence ID" value="CAH3034219.1"/>
    <property type="molecule type" value="Genomic_DNA"/>
</dbReference>
<protein>
    <submittedName>
        <fullName evidence="1">Uncharacterized protein</fullName>
    </submittedName>
</protein>
<comment type="caution">
    <text evidence="1">The sequence shown here is derived from an EMBL/GenBank/DDBJ whole genome shotgun (WGS) entry which is preliminary data.</text>
</comment>
<accession>A0ABN8MVX0</accession>
<name>A0ABN8MVX0_9CNID</name>